<sequence>MKEQRRRETSQQDMANIMNILLLFTATYLCFYCLSTVQAANKTLSADEECAKHTNGSCGDCVAVKGCYYCEPTKKCSYDVVNGAFHGACKDSQWKVGQCVLSGKILIIVLPSIAGAILIALCCLIYCCCCRKKKGHSKKESKEEARFRRQREEIDLKHSQRRAERQVKYDEIRKKYGLYKNTDEEPEDGKYHQFSNEA</sequence>
<evidence type="ECO:0000313" key="3">
    <source>
        <dbReference type="RefSeq" id="XP_031572737.1"/>
    </source>
</evidence>
<dbReference type="FunCoup" id="A0A6P8IZX6">
    <property type="interactions" value="845"/>
</dbReference>
<dbReference type="AlphaFoldDB" id="A0A6P8IZX6"/>
<dbReference type="GO" id="GO:0006606">
    <property type="term" value="P:protein import into nucleus"/>
    <property type="evidence" value="ECO:0007669"/>
    <property type="project" value="TreeGrafter"/>
</dbReference>
<keyword evidence="1" id="KW-0472">Membrane</keyword>
<dbReference type="GO" id="GO:0005634">
    <property type="term" value="C:nucleus"/>
    <property type="evidence" value="ECO:0007669"/>
    <property type="project" value="TreeGrafter"/>
</dbReference>
<dbReference type="KEGG" id="aten:116306784"/>
<evidence type="ECO:0000256" key="1">
    <source>
        <dbReference type="SAM" id="Phobius"/>
    </source>
</evidence>
<proteinExistence type="predicted"/>
<dbReference type="GO" id="GO:0005737">
    <property type="term" value="C:cytoplasm"/>
    <property type="evidence" value="ECO:0007669"/>
    <property type="project" value="TreeGrafter"/>
</dbReference>
<dbReference type="Proteomes" id="UP000515163">
    <property type="component" value="Unplaced"/>
</dbReference>
<protein>
    <submittedName>
        <fullName evidence="3">Pituitary tumor-transforming gene 1 protein-interacting protein-like</fullName>
    </submittedName>
</protein>
<name>A0A6P8IZX6_ACTTE</name>
<gene>
    <name evidence="3" type="primary">LOC116306784</name>
</gene>
<evidence type="ECO:0000313" key="2">
    <source>
        <dbReference type="Proteomes" id="UP000515163"/>
    </source>
</evidence>
<keyword evidence="1" id="KW-1133">Transmembrane helix</keyword>
<dbReference type="OrthoDB" id="5829916at2759"/>
<dbReference type="RefSeq" id="XP_031572737.1">
    <property type="nucleotide sequence ID" value="XM_031716877.1"/>
</dbReference>
<reference evidence="3" key="1">
    <citation type="submission" date="2025-08" db="UniProtKB">
        <authorList>
            <consortium name="RefSeq"/>
        </authorList>
    </citation>
    <scope>IDENTIFICATION</scope>
    <source>
        <tissue evidence="3">Tentacle</tissue>
    </source>
</reference>
<feature type="transmembrane region" description="Helical" evidence="1">
    <location>
        <begin position="105"/>
        <end position="129"/>
    </location>
</feature>
<accession>A0A6P8IZX6</accession>
<keyword evidence="1" id="KW-0812">Transmembrane</keyword>
<dbReference type="PANTHER" id="PTHR15191">
    <property type="entry name" value="PROTEIN CBG20567"/>
    <property type="match status" value="1"/>
</dbReference>
<keyword evidence="2" id="KW-1185">Reference proteome</keyword>
<organism evidence="2 3">
    <name type="scientific">Actinia tenebrosa</name>
    <name type="common">Australian red waratah sea anemone</name>
    <dbReference type="NCBI Taxonomy" id="6105"/>
    <lineage>
        <taxon>Eukaryota</taxon>
        <taxon>Metazoa</taxon>
        <taxon>Cnidaria</taxon>
        <taxon>Anthozoa</taxon>
        <taxon>Hexacorallia</taxon>
        <taxon>Actiniaria</taxon>
        <taxon>Actiniidae</taxon>
        <taxon>Actinia</taxon>
    </lineage>
</organism>
<dbReference type="GeneID" id="116306784"/>
<dbReference type="PANTHER" id="PTHR15191:SF3">
    <property type="entry name" value="PITUITARY TUMOR-TRANSFORMING GENE PROTEIN-BINDING FACTOR"/>
    <property type="match status" value="1"/>
</dbReference>
<dbReference type="InterPro" id="IPR052304">
    <property type="entry name" value="PTTG1IP"/>
</dbReference>
<dbReference type="InParanoid" id="A0A6P8IZX6"/>